<keyword evidence="1" id="KW-0560">Oxidoreductase</keyword>
<dbReference type="InterPro" id="IPR050564">
    <property type="entry name" value="F420-G6PD/mer"/>
</dbReference>
<dbReference type="RefSeq" id="WP_344664382.1">
    <property type="nucleotide sequence ID" value="NZ_BAAAQN010000004.1"/>
</dbReference>
<protein>
    <submittedName>
        <fullName evidence="3">LLM class flavin-dependent oxidoreductase</fullName>
    </submittedName>
</protein>
<dbReference type="PANTHER" id="PTHR43244:SF1">
    <property type="entry name" value="5,10-METHYLENETETRAHYDROMETHANOPTERIN REDUCTASE"/>
    <property type="match status" value="1"/>
</dbReference>
<dbReference type="Pfam" id="PF00296">
    <property type="entry name" value="Bac_luciferase"/>
    <property type="match status" value="1"/>
</dbReference>
<keyword evidence="4" id="KW-1185">Reference proteome</keyword>
<comment type="caution">
    <text evidence="3">The sequence shown here is derived from an EMBL/GenBank/DDBJ whole genome shotgun (WGS) entry which is preliminary data.</text>
</comment>
<name>A0ABN2TQ64_9ACTN</name>
<dbReference type="EMBL" id="BAAAQN010000004">
    <property type="protein sequence ID" value="GAA2017063.1"/>
    <property type="molecule type" value="Genomic_DNA"/>
</dbReference>
<dbReference type="Gene3D" id="3.20.20.30">
    <property type="entry name" value="Luciferase-like domain"/>
    <property type="match status" value="1"/>
</dbReference>
<proteinExistence type="predicted"/>
<reference evidence="4" key="1">
    <citation type="journal article" date="2019" name="Int. J. Syst. Evol. Microbiol.">
        <title>The Global Catalogue of Microorganisms (GCM) 10K type strain sequencing project: providing services to taxonomists for standard genome sequencing and annotation.</title>
        <authorList>
            <consortium name="The Broad Institute Genomics Platform"/>
            <consortium name="The Broad Institute Genome Sequencing Center for Infectious Disease"/>
            <person name="Wu L."/>
            <person name="Ma J."/>
        </authorList>
    </citation>
    <scope>NUCLEOTIDE SEQUENCE [LARGE SCALE GENOMIC DNA]</scope>
    <source>
        <strain evidence="4">JCM 16014</strain>
    </source>
</reference>
<evidence type="ECO:0000259" key="2">
    <source>
        <dbReference type="Pfam" id="PF00296"/>
    </source>
</evidence>
<dbReference type="SUPFAM" id="SSF51679">
    <property type="entry name" value="Bacterial luciferase-like"/>
    <property type="match status" value="1"/>
</dbReference>
<evidence type="ECO:0000256" key="1">
    <source>
        <dbReference type="ARBA" id="ARBA00023002"/>
    </source>
</evidence>
<dbReference type="PANTHER" id="PTHR43244">
    <property type="match status" value="1"/>
</dbReference>
<gene>
    <name evidence="3" type="ORF">GCM10009839_11030</name>
</gene>
<dbReference type="Proteomes" id="UP001500751">
    <property type="component" value="Unassembled WGS sequence"/>
</dbReference>
<organism evidence="3 4">
    <name type="scientific">Catenulispora yoronensis</name>
    <dbReference type="NCBI Taxonomy" id="450799"/>
    <lineage>
        <taxon>Bacteria</taxon>
        <taxon>Bacillati</taxon>
        <taxon>Actinomycetota</taxon>
        <taxon>Actinomycetes</taxon>
        <taxon>Catenulisporales</taxon>
        <taxon>Catenulisporaceae</taxon>
        <taxon>Catenulispora</taxon>
    </lineage>
</organism>
<feature type="domain" description="Luciferase-like" evidence="2">
    <location>
        <begin position="13"/>
        <end position="264"/>
    </location>
</feature>
<evidence type="ECO:0000313" key="4">
    <source>
        <dbReference type="Proteomes" id="UP001500751"/>
    </source>
</evidence>
<evidence type="ECO:0000313" key="3">
    <source>
        <dbReference type="EMBL" id="GAA2017063.1"/>
    </source>
</evidence>
<dbReference type="InterPro" id="IPR011251">
    <property type="entry name" value="Luciferase-like_dom"/>
</dbReference>
<sequence>MTNTRLGIMYDRAWDPAGLPDFARRVEAVGADDLWVVEDLGWNGGLTAAAVALGATERLRVGLGIAPAPYRNPALFAMEVATLARVFPGRFAPGLGHGVSGWLEQVGATPGSSMARLEETLTAVGALLRGETVTMTGREVTLKDVTLVHPPTVVPPLFAAAVRAKTLELSGRRAQGTVIAEGHGPKDLENARAHIARGGADHDHDLAVFAFCHVGDDEPGRTALTAALADQADWLSREPQDLFTVSGTPEQGADRVRELFASGATTVVLRIYGAEPAEQLGAVVEALGG</sequence>
<dbReference type="InterPro" id="IPR036661">
    <property type="entry name" value="Luciferase-like_sf"/>
</dbReference>
<accession>A0ABN2TQ64</accession>